<organism evidence="2 3">
    <name type="scientific">Candidatus Amunia macphersoniae</name>
    <dbReference type="NCBI Taxonomy" id="3127014"/>
    <lineage>
        <taxon>Bacteria</taxon>
        <taxon>Bacillati</taxon>
        <taxon>Candidatus Dormiibacterota</taxon>
        <taxon>Candidatus Dormibacteria</taxon>
        <taxon>Candidatus Aeolococcales</taxon>
        <taxon>Candidatus Aeolococcaceae</taxon>
        <taxon>Candidatus Amunia</taxon>
    </lineage>
</organism>
<evidence type="ECO:0000313" key="2">
    <source>
        <dbReference type="EMBL" id="MBJ7607843.1"/>
    </source>
</evidence>
<evidence type="ECO:0000313" key="3">
    <source>
        <dbReference type="Proteomes" id="UP000614410"/>
    </source>
</evidence>
<comment type="caution">
    <text evidence="2">The sequence shown here is derived from an EMBL/GenBank/DDBJ whole genome shotgun (WGS) entry which is preliminary data.</text>
</comment>
<proteinExistence type="predicted"/>
<feature type="transmembrane region" description="Helical" evidence="1">
    <location>
        <begin position="143"/>
        <end position="162"/>
    </location>
</feature>
<dbReference type="Proteomes" id="UP000614410">
    <property type="component" value="Unassembled WGS sequence"/>
</dbReference>
<keyword evidence="1" id="KW-0472">Membrane</keyword>
<gene>
    <name evidence="2" type="ORF">JF887_00215</name>
</gene>
<dbReference type="EMBL" id="JAEKNN010000003">
    <property type="protein sequence ID" value="MBJ7607843.1"/>
    <property type="molecule type" value="Genomic_DNA"/>
</dbReference>
<accession>A0A934KAD2</accession>
<keyword evidence="1" id="KW-0812">Transmembrane</keyword>
<name>A0A934KAD2_9BACT</name>
<protein>
    <submittedName>
        <fullName evidence="2">Uncharacterized protein</fullName>
    </submittedName>
</protein>
<reference evidence="2 3" key="1">
    <citation type="submission" date="2020-10" db="EMBL/GenBank/DDBJ databases">
        <title>Ca. Dormibacterota MAGs.</title>
        <authorList>
            <person name="Montgomery K."/>
        </authorList>
    </citation>
    <scope>NUCLEOTIDE SEQUENCE [LARGE SCALE GENOMIC DNA]</scope>
    <source>
        <strain evidence="2">Mitchell_Peninsula_5</strain>
    </source>
</reference>
<sequence>MTTGVTTSPSANSGIADCKTILAATPTAATKAFVTSTPNGQTITYFFRVTTTSKSTQTALEDCAYANNDPSNIKYEMFSSSPSFSGGETFTTLTVAAGDSICDRVAITNADGTTDYTNLVGSSKGLADPSACQTPPNVPEAPAAGLIALAGMGVAGAAVFVWRRRNADLAS</sequence>
<keyword evidence="1" id="KW-1133">Transmembrane helix</keyword>
<dbReference type="AlphaFoldDB" id="A0A934KAD2"/>
<evidence type="ECO:0000256" key="1">
    <source>
        <dbReference type="SAM" id="Phobius"/>
    </source>
</evidence>